<dbReference type="EMBL" id="CP015030">
    <property type="protein sequence ID" value="QIM66789.1"/>
    <property type="molecule type" value="Genomic_DNA"/>
</dbReference>
<name>A0A6G8JI87_9PAST</name>
<proteinExistence type="predicted"/>
<evidence type="ECO:0000313" key="2">
    <source>
        <dbReference type="Proteomes" id="UP000501366"/>
    </source>
</evidence>
<protein>
    <submittedName>
        <fullName evidence="1">Uncharacterized protein</fullName>
    </submittedName>
</protein>
<dbReference type="Proteomes" id="UP000501366">
    <property type="component" value="Chromosome"/>
</dbReference>
<organism evidence="1 2">
    <name type="scientific">Mannheimia granulomatis</name>
    <dbReference type="NCBI Taxonomy" id="85402"/>
    <lineage>
        <taxon>Bacteria</taxon>
        <taxon>Pseudomonadati</taxon>
        <taxon>Pseudomonadota</taxon>
        <taxon>Gammaproteobacteria</taxon>
        <taxon>Pasteurellales</taxon>
        <taxon>Pasteurellaceae</taxon>
        <taxon>Mannheimia</taxon>
    </lineage>
</organism>
<dbReference type="AlphaFoldDB" id="A0A6G8JI87"/>
<evidence type="ECO:0000313" key="1">
    <source>
        <dbReference type="EMBL" id="QIM66789.1"/>
    </source>
</evidence>
<dbReference type="RefSeq" id="WP_165888990.1">
    <property type="nucleotide sequence ID" value="NZ_CP015030.1"/>
</dbReference>
<gene>
    <name evidence="1" type="ORF">A4G16_05100</name>
</gene>
<accession>A0A6G8JI87</accession>
<dbReference type="KEGG" id="mgra:A4G16_05100"/>
<reference evidence="1 2" key="1">
    <citation type="submission" date="2016-03" db="EMBL/GenBank/DDBJ databases">
        <authorList>
            <person name="Bojesen A.M."/>
            <person name="Planet P."/>
            <person name="Hansen M.J."/>
        </authorList>
    </citation>
    <scope>NUCLEOTIDE SEQUENCE [LARGE SCALE GENOMIC DNA]</scope>
    <source>
        <strain evidence="1 2">B 234/94</strain>
    </source>
</reference>
<sequence>MNVNNVRVYSPILSSDNLDYLIWYAKYKNRLKEAIQINLDNCTIQRMERLDKNSTVEDIKKLGLYPLYKILTECPNILISALGINEMPGCYISRAREAYNLFCKKFIPSYVDDPNATNKLFNVEEEKIIFRDLPVDTQKALGCFYLPYLLIQYIYKYNSGQSGLDKFRHYLYGVIHYLDMVSAFELELAKYAFWEINDKSVIHTLSSEIKERRKRIRKNFVKERNSLNSIRAACLNSAMDTYWIRSICFGTDEREVILNGYTICEHWLATNDDKLYIIANDIKPVQSINGFGYIIESVREKELLEFSYWKEVDNLSSNVLNDRKYLSDSQFDIKIENITESISQLDDALEKYFRNLTVRSQPD</sequence>